<gene>
    <name evidence="2" type="ORF">M0R45_015995</name>
</gene>
<dbReference type="EMBL" id="JBEDUW010000003">
    <property type="protein sequence ID" value="KAK9939296.1"/>
    <property type="molecule type" value="Genomic_DNA"/>
</dbReference>
<dbReference type="InterPro" id="IPR040256">
    <property type="entry name" value="At4g02000-like"/>
</dbReference>
<keyword evidence="3" id="KW-1185">Reference proteome</keyword>
<sequence length="176" mass="19889">MSGDQRGGPRRATSDSTLESGAGPEGAKKVLCGGPWHVENHRFNIVSWPYNSTINDVPHHMVSYWVHISGLTLEKMNKGNARLIGSEIGDVIELENIKPEDAFLRSYLRVKININSQKPLPTSFWLHVSNYASHRVEYLYEGLCTFCWKCAMLGHSINDCRTSSIYEPDVHIWFGP</sequence>
<dbReference type="PANTHER" id="PTHR31286">
    <property type="entry name" value="GLYCINE-RICH CELL WALL STRUCTURAL PROTEIN 1.8-LIKE"/>
    <property type="match status" value="1"/>
</dbReference>
<comment type="caution">
    <text evidence="2">The sequence shown here is derived from an EMBL/GenBank/DDBJ whole genome shotgun (WGS) entry which is preliminary data.</text>
</comment>
<dbReference type="AlphaFoldDB" id="A0AAW1XSM6"/>
<evidence type="ECO:0000313" key="3">
    <source>
        <dbReference type="Proteomes" id="UP001457282"/>
    </source>
</evidence>
<evidence type="ECO:0000256" key="1">
    <source>
        <dbReference type="SAM" id="MobiDB-lite"/>
    </source>
</evidence>
<name>A0AAW1XSM6_RUBAR</name>
<organism evidence="2 3">
    <name type="scientific">Rubus argutus</name>
    <name type="common">Southern blackberry</name>
    <dbReference type="NCBI Taxonomy" id="59490"/>
    <lineage>
        <taxon>Eukaryota</taxon>
        <taxon>Viridiplantae</taxon>
        <taxon>Streptophyta</taxon>
        <taxon>Embryophyta</taxon>
        <taxon>Tracheophyta</taxon>
        <taxon>Spermatophyta</taxon>
        <taxon>Magnoliopsida</taxon>
        <taxon>eudicotyledons</taxon>
        <taxon>Gunneridae</taxon>
        <taxon>Pentapetalae</taxon>
        <taxon>rosids</taxon>
        <taxon>fabids</taxon>
        <taxon>Rosales</taxon>
        <taxon>Rosaceae</taxon>
        <taxon>Rosoideae</taxon>
        <taxon>Rosoideae incertae sedis</taxon>
        <taxon>Rubus</taxon>
    </lineage>
</organism>
<protein>
    <recommendedName>
        <fullName evidence="4">CCHC-type domain-containing protein</fullName>
    </recommendedName>
</protein>
<proteinExistence type="predicted"/>
<evidence type="ECO:0000313" key="2">
    <source>
        <dbReference type="EMBL" id="KAK9939296.1"/>
    </source>
</evidence>
<dbReference type="Proteomes" id="UP001457282">
    <property type="component" value="Unassembled WGS sequence"/>
</dbReference>
<evidence type="ECO:0008006" key="4">
    <source>
        <dbReference type="Google" id="ProtNLM"/>
    </source>
</evidence>
<feature type="region of interest" description="Disordered" evidence="1">
    <location>
        <begin position="1"/>
        <end position="26"/>
    </location>
</feature>
<accession>A0AAW1XSM6</accession>
<reference evidence="2 3" key="1">
    <citation type="journal article" date="2023" name="G3 (Bethesda)">
        <title>A chromosome-length genome assembly and annotation of blackberry (Rubus argutus, cv. 'Hillquist').</title>
        <authorList>
            <person name="Bruna T."/>
            <person name="Aryal R."/>
            <person name="Dudchenko O."/>
            <person name="Sargent D.J."/>
            <person name="Mead D."/>
            <person name="Buti M."/>
            <person name="Cavallini A."/>
            <person name="Hytonen T."/>
            <person name="Andres J."/>
            <person name="Pham M."/>
            <person name="Weisz D."/>
            <person name="Mascagni F."/>
            <person name="Usai G."/>
            <person name="Natali L."/>
            <person name="Bassil N."/>
            <person name="Fernandez G.E."/>
            <person name="Lomsadze A."/>
            <person name="Armour M."/>
            <person name="Olukolu B."/>
            <person name="Poorten T."/>
            <person name="Britton C."/>
            <person name="Davik J."/>
            <person name="Ashrafi H."/>
            <person name="Aiden E.L."/>
            <person name="Borodovsky M."/>
            <person name="Worthington M."/>
        </authorList>
    </citation>
    <scope>NUCLEOTIDE SEQUENCE [LARGE SCALE GENOMIC DNA]</scope>
    <source>
        <strain evidence="2">PI 553951</strain>
    </source>
</reference>
<dbReference type="PANTHER" id="PTHR31286:SF178">
    <property type="entry name" value="DUF4283 DOMAIN-CONTAINING PROTEIN"/>
    <property type="match status" value="1"/>
</dbReference>